<evidence type="ECO:0000313" key="5">
    <source>
        <dbReference type="Proteomes" id="UP000887013"/>
    </source>
</evidence>
<dbReference type="GO" id="GO:0006508">
    <property type="term" value="P:proteolysis"/>
    <property type="evidence" value="ECO:0007669"/>
    <property type="project" value="UniProtKB-KW"/>
</dbReference>
<sequence>RDAGAPFIIKHEGRWHVVGIFTKLSKVEASSESTSYFEGRYILVVDFLTWIRNIIGTAPSCPRKLPIEVPTNFDECGIPNENAEGRIAGGNQAKPFEFPWMATIRYRKDAVNELQGAGSLISPTFVLTAASITQHIQAKHEYQKNPEQFIRDHFLVFLGKHANNANIEGNNPGEPFSQQLPVKKLHLHPNYSESVNSPNSNLALLELGWPARVYFRPICLPQKDTHYLVDTNLTIAGWGATAQNGPNSQNLHKAGVSVFNTGQHQTDVSSFYGIGKDICMVVCQLFYPFITVVSEESIQKSSN</sequence>
<dbReference type="InterPro" id="IPR043504">
    <property type="entry name" value="Peptidase_S1_PA_chymotrypsin"/>
</dbReference>
<keyword evidence="4" id="KW-0645">Protease</keyword>
<evidence type="ECO:0000256" key="1">
    <source>
        <dbReference type="ARBA" id="ARBA00023157"/>
    </source>
</evidence>
<accession>A0A8X6URB4</accession>
<keyword evidence="1" id="KW-1015">Disulfide bond</keyword>
<keyword evidence="4" id="KW-0472">Membrane</keyword>
<dbReference type="InterPro" id="IPR009003">
    <property type="entry name" value="Peptidase_S1_PA"/>
</dbReference>
<dbReference type="Gene3D" id="2.40.10.10">
    <property type="entry name" value="Trypsin-like serine proteases"/>
    <property type="match status" value="1"/>
</dbReference>
<keyword evidence="5" id="KW-1185">Reference proteome</keyword>
<dbReference type="PANTHER" id="PTHR24256">
    <property type="entry name" value="TRYPTASE-RELATED"/>
    <property type="match status" value="1"/>
</dbReference>
<dbReference type="EMBL" id="BMAW01034369">
    <property type="protein sequence ID" value="GFU35003.1"/>
    <property type="molecule type" value="Genomic_DNA"/>
</dbReference>
<dbReference type="Pfam" id="PF00089">
    <property type="entry name" value="Trypsin"/>
    <property type="match status" value="1"/>
</dbReference>
<dbReference type="InterPro" id="IPR001254">
    <property type="entry name" value="Trypsin_dom"/>
</dbReference>
<gene>
    <name evidence="4" type="primary">TMPRSS9</name>
    <name evidence="4" type="ORF">NPIL_358961</name>
</gene>
<feature type="domain" description="Peptidase S1" evidence="3">
    <location>
        <begin position="87"/>
        <end position="284"/>
    </location>
</feature>
<dbReference type="AlphaFoldDB" id="A0A8X6URB4"/>
<name>A0A8X6URB4_NEPPI</name>
<dbReference type="InterPro" id="IPR051487">
    <property type="entry name" value="Ser/Thr_Proteases_Immune/Dev"/>
</dbReference>
<organism evidence="4 5">
    <name type="scientific">Nephila pilipes</name>
    <name type="common">Giant wood spider</name>
    <name type="synonym">Nephila maculata</name>
    <dbReference type="NCBI Taxonomy" id="299642"/>
    <lineage>
        <taxon>Eukaryota</taxon>
        <taxon>Metazoa</taxon>
        <taxon>Ecdysozoa</taxon>
        <taxon>Arthropoda</taxon>
        <taxon>Chelicerata</taxon>
        <taxon>Arachnida</taxon>
        <taxon>Araneae</taxon>
        <taxon>Araneomorphae</taxon>
        <taxon>Entelegynae</taxon>
        <taxon>Araneoidea</taxon>
        <taxon>Nephilidae</taxon>
        <taxon>Nephila</taxon>
    </lineage>
</organism>
<comment type="caution">
    <text evidence="4">The sequence shown here is derived from an EMBL/GenBank/DDBJ whole genome shotgun (WGS) entry which is preliminary data.</text>
</comment>
<evidence type="ECO:0000313" key="4">
    <source>
        <dbReference type="EMBL" id="GFU35003.1"/>
    </source>
</evidence>
<keyword evidence="4" id="KW-0812">Transmembrane</keyword>
<dbReference type="PROSITE" id="PS50240">
    <property type="entry name" value="TRYPSIN_DOM"/>
    <property type="match status" value="1"/>
</dbReference>
<dbReference type="OrthoDB" id="6412679at2759"/>
<proteinExistence type="inferred from homology"/>
<protein>
    <submittedName>
        <fullName evidence="4">Transmembrane protease serine 9</fullName>
    </submittedName>
</protein>
<dbReference type="GO" id="GO:0004252">
    <property type="term" value="F:serine-type endopeptidase activity"/>
    <property type="evidence" value="ECO:0007669"/>
    <property type="project" value="InterPro"/>
</dbReference>
<comment type="similarity">
    <text evidence="2">Belongs to the peptidase S1 family. CLIP subfamily.</text>
</comment>
<keyword evidence="4" id="KW-0378">Hydrolase</keyword>
<evidence type="ECO:0000256" key="2">
    <source>
        <dbReference type="ARBA" id="ARBA00024195"/>
    </source>
</evidence>
<dbReference type="SUPFAM" id="SSF50494">
    <property type="entry name" value="Trypsin-like serine proteases"/>
    <property type="match status" value="2"/>
</dbReference>
<dbReference type="SMART" id="SM00020">
    <property type="entry name" value="Tryp_SPc"/>
    <property type="match status" value="1"/>
</dbReference>
<reference evidence="4" key="1">
    <citation type="submission" date="2020-08" db="EMBL/GenBank/DDBJ databases">
        <title>Multicomponent nature underlies the extraordinary mechanical properties of spider dragline silk.</title>
        <authorList>
            <person name="Kono N."/>
            <person name="Nakamura H."/>
            <person name="Mori M."/>
            <person name="Yoshida Y."/>
            <person name="Ohtoshi R."/>
            <person name="Malay A.D."/>
            <person name="Moran D.A.P."/>
            <person name="Tomita M."/>
            <person name="Numata K."/>
            <person name="Arakawa K."/>
        </authorList>
    </citation>
    <scope>NUCLEOTIDE SEQUENCE</scope>
</reference>
<feature type="non-terminal residue" evidence="4">
    <location>
        <position position="1"/>
    </location>
</feature>
<evidence type="ECO:0000259" key="3">
    <source>
        <dbReference type="PROSITE" id="PS50240"/>
    </source>
</evidence>
<dbReference type="Proteomes" id="UP000887013">
    <property type="component" value="Unassembled WGS sequence"/>
</dbReference>